<accession>A0A7J5YG72</accession>
<protein>
    <submittedName>
        <fullName evidence="2">Uncharacterized protein</fullName>
    </submittedName>
</protein>
<dbReference type="AlphaFoldDB" id="A0A7J5YG72"/>
<feature type="region of interest" description="Disordered" evidence="1">
    <location>
        <begin position="50"/>
        <end position="74"/>
    </location>
</feature>
<dbReference type="Proteomes" id="UP000518266">
    <property type="component" value="Unassembled WGS sequence"/>
</dbReference>
<feature type="compositionally biased region" description="Basic residues" evidence="1">
    <location>
        <begin position="157"/>
        <end position="168"/>
    </location>
</feature>
<feature type="compositionally biased region" description="Basic and acidic residues" evidence="1">
    <location>
        <begin position="50"/>
        <end position="62"/>
    </location>
</feature>
<sequence>MLLCDLINPHVNQDHNHTGGEEGADGGVENIPSLVVQLADFFTSFALVQREKRRERDDRGDQPDYNNGRFDSRRGSFGAVRYGARYRQVAVQCYRAQVNNGGRAEEDVQRQRHQEEVLRTFERTRRQDGDDDEDVPHDGEEHHGGDGDGEGGGRLRAVGRRRRRRRSARTPVTRTGTIDEAKVPVGESGKLREAGGVWR</sequence>
<evidence type="ECO:0000313" key="3">
    <source>
        <dbReference type="Proteomes" id="UP000518266"/>
    </source>
</evidence>
<feature type="compositionally biased region" description="Basic and acidic residues" evidence="1">
    <location>
        <begin position="103"/>
        <end position="128"/>
    </location>
</feature>
<feature type="region of interest" description="Disordered" evidence="1">
    <location>
        <begin position="100"/>
        <end position="199"/>
    </location>
</feature>
<organism evidence="2 3">
    <name type="scientific">Dissostichus mawsoni</name>
    <name type="common">Antarctic cod</name>
    <dbReference type="NCBI Taxonomy" id="36200"/>
    <lineage>
        <taxon>Eukaryota</taxon>
        <taxon>Metazoa</taxon>
        <taxon>Chordata</taxon>
        <taxon>Craniata</taxon>
        <taxon>Vertebrata</taxon>
        <taxon>Euteleostomi</taxon>
        <taxon>Actinopterygii</taxon>
        <taxon>Neopterygii</taxon>
        <taxon>Teleostei</taxon>
        <taxon>Neoteleostei</taxon>
        <taxon>Acanthomorphata</taxon>
        <taxon>Eupercaria</taxon>
        <taxon>Perciformes</taxon>
        <taxon>Notothenioidei</taxon>
        <taxon>Nototheniidae</taxon>
        <taxon>Dissostichus</taxon>
    </lineage>
</organism>
<dbReference type="EMBL" id="JAAKFY010000012">
    <property type="protein sequence ID" value="KAF3848482.1"/>
    <property type="molecule type" value="Genomic_DNA"/>
</dbReference>
<proteinExistence type="predicted"/>
<gene>
    <name evidence="2" type="ORF">F7725_014979</name>
</gene>
<reference evidence="2 3" key="1">
    <citation type="submission" date="2020-03" db="EMBL/GenBank/DDBJ databases">
        <title>Dissostichus mawsoni Genome sequencing and assembly.</title>
        <authorList>
            <person name="Park H."/>
        </authorList>
    </citation>
    <scope>NUCLEOTIDE SEQUENCE [LARGE SCALE GENOMIC DNA]</scope>
    <source>
        <strain evidence="2">DM0001</strain>
        <tissue evidence="2">Muscle</tissue>
    </source>
</reference>
<comment type="caution">
    <text evidence="2">The sequence shown here is derived from an EMBL/GenBank/DDBJ whole genome shotgun (WGS) entry which is preliminary data.</text>
</comment>
<evidence type="ECO:0000313" key="2">
    <source>
        <dbReference type="EMBL" id="KAF3848482.1"/>
    </source>
</evidence>
<name>A0A7J5YG72_DISMA</name>
<feature type="compositionally biased region" description="Basic and acidic residues" evidence="1">
    <location>
        <begin position="136"/>
        <end position="146"/>
    </location>
</feature>
<keyword evidence="3" id="KW-1185">Reference proteome</keyword>
<evidence type="ECO:0000256" key="1">
    <source>
        <dbReference type="SAM" id="MobiDB-lite"/>
    </source>
</evidence>